<protein>
    <submittedName>
        <fullName evidence="7">ABC transporter ATP-binding protein</fullName>
    </submittedName>
</protein>
<dbReference type="GO" id="GO:0016887">
    <property type="term" value="F:ATP hydrolysis activity"/>
    <property type="evidence" value="ECO:0007669"/>
    <property type="project" value="InterPro"/>
</dbReference>
<dbReference type="GO" id="GO:0005524">
    <property type="term" value="F:ATP binding"/>
    <property type="evidence" value="ECO:0007669"/>
    <property type="project" value="UniProtKB-KW"/>
</dbReference>
<dbReference type="PANTHER" id="PTHR43553">
    <property type="entry name" value="HEAVY METAL TRANSPORTER"/>
    <property type="match status" value="1"/>
</dbReference>
<keyword evidence="2" id="KW-0813">Transport</keyword>
<dbReference type="SMART" id="SM00382">
    <property type="entry name" value="AAA"/>
    <property type="match status" value="1"/>
</dbReference>
<evidence type="ECO:0000259" key="6">
    <source>
        <dbReference type="PROSITE" id="PS50893"/>
    </source>
</evidence>
<feature type="compositionally biased region" description="Basic and acidic residues" evidence="5">
    <location>
        <begin position="227"/>
        <end position="254"/>
    </location>
</feature>
<evidence type="ECO:0000256" key="3">
    <source>
        <dbReference type="ARBA" id="ARBA00022741"/>
    </source>
</evidence>
<dbReference type="InterPro" id="IPR027417">
    <property type="entry name" value="P-loop_NTPase"/>
</dbReference>
<dbReference type="PROSITE" id="PS50893">
    <property type="entry name" value="ABC_TRANSPORTER_2"/>
    <property type="match status" value="1"/>
</dbReference>
<dbReference type="Proteomes" id="UP000266305">
    <property type="component" value="Unassembled WGS sequence"/>
</dbReference>
<dbReference type="Pfam" id="PF00005">
    <property type="entry name" value="ABC_tran"/>
    <property type="match status" value="1"/>
</dbReference>
<dbReference type="GO" id="GO:0042626">
    <property type="term" value="F:ATPase-coupled transmembrane transporter activity"/>
    <property type="evidence" value="ECO:0007669"/>
    <property type="project" value="TreeGrafter"/>
</dbReference>
<feature type="region of interest" description="Disordered" evidence="5">
    <location>
        <begin position="216"/>
        <end position="254"/>
    </location>
</feature>
<keyword evidence="3" id="KW-0547">Nucleotide-binding</keyword>
<evidence type="ECO:0000256" key="5">
    <source>
        <dbReference type="SAM" id="MobiDB-lite"/>
    </source>
</evidence>
<comment type="caution">
    <text evidence="7">The sequence shown here is derived from an EMBL/GenBank/DDBJ whole genome shotgun (WGS) entry which is preliminary data.</text>
</comment>
<organism evidence="7 8">
    <name type="scientific">Cereibacter sphaeroides</name>
    <name type="common">Rhodobacter sphaeroides</name>
    <dbReference type="NCBI Taxonomy" id="1063"/>
    <lineage>
        <taxon>Bacteria</taxon>
        <taxon>Pseudomonadati</taxon>
        <taxon>Pseudomonadota</taxon>
        <taxon>Alphaproteobacteria</taxon>
        <taxon>Rhodobacterales</taxon>
        <taxon>Paracoccaceae</taxon>
        <taxon>Cereibacter</taxon>
    </lineage>
</organism>
<dbReference type="InterPro" id="IPR003439">
    <property type="entry name" value="ABC_transporter-like_ATP-bd"/>
</dbReference>
<name>A0AAX1UQS4_CERSP</name>
<accession>A0AAX1UQS4</accession>
<dbReference type="RefSeq" id="WP_118998951.1">
    <property type="nucleotide sequence ID" value="NZ_QWGP01000001.1"/>
</dbReference>
<keyword evidence="4 7" id="KW-0067">ATP-binding</keyword>
<dbReference type="InterPro" id="IPR003593">
    <property type="entry name" value="AAA+_ATPase"/>
</dbReference>
<dbReference type="InterPro" id="IPR050095">
    <property type="entry name" value="ECF_ABC_transporter_ATP-bd"/>
</dbReference>
<evidence type="ECO:0000313" key="7">
    <source>
        <dbReference type="EMBL" id="RHZ98532.1"/>
    </source>
</evidence>
<feature type="domain" description="ABC transporter" evidence="6">
    <location>
        <begin position="5"/>
        <end position="235"/>
    </location>
</feature>
<sequence length="254" mass="27547">MSPLLSLDAVHLLRDGRQVLAGASVTLHPGERLAILGANGSGKTTLLRTIVGLERPTGGRVRLFGEDCRSEAQFRMARRRMGFLFQDSDDQLFCPTVLEDVAFGPLNLGLSDGRARATAMEALAALGLAPLADRVTHRLSGGEKRLVCLAGLLAMRPEVLLLDEPTNGVDAENGRRLRTALAAFEGAMILVSHDEGLVTDLATRAMELRAGRLAPRLLHSPISEQNGPDRQRDERDDRHAPEPEQDEPAHPAHQ</sequence>
<dbReference type="EMBL" id="QWGP01000001">
    <property type="protein sequence ID" value="RHZ98532.1"/>
    <property type="molecule type" value="Genomic_DNA"/>
</dbReference>
<dbReference type="PANTHER" id="PTHR43553:SF24">
    <property type="entry name" value="ENERGY-COUPLING FACTOR TRANSPORTER ATP-BINDING PROTEIN ECFA1"/>
    <property type="match status" value="1"/>
</dbReference>
<evidence type="ECO:0000256" key="1">
    <source>
        <dbReference type="ARBA" id="ARBA00005417"/>
    </source>
</evidence>
<dbReference type="AlphaFoldDB" id="A0AAX1UQS4"/>
<dbReference type="InterPro" id="IPR015856">
    <property type="entry name" value="ABC_transpr_CbiO/EcfA_su"/>
</dbReference>
<gene>
    <name evidence="7" type="ORF">D1114_00125</name>
</gene>
<dbReference type="PROSITE" id="PS00211">
    <property type="entry name" value="ABC_TRANSPORTER_1"/>
    <property type="match status" value="1"/>
</dbReference>
<evidence type="ECO:0000256" key="2">
    <source>
        <dbReference type="ARBA" id="ARBA00022448"/>
    </source>
</evidence>
<dbReference type="Gene3D" id="3.40.50.300">
    <property type="entry name" value="P-loop containing nucleotide triphosphate hydrolases"/>
    <property type="match status" value="1"/>
</dbReference>
<evidence type="ECO:0000313" key="8">
    <source>
        <dbReference type="Proteomes" id="UP000266305"/>
    </source>
</evidence>
<dbReference type="CDD" id="cd03225">
    <property type="entry name" value="ABC_cobalt_CbiO_domain1"/>
    <property type="match status" value="1"/>
</dbReference>
<comment type="similarity">
    <text evidence="1">Belongs to the ABC transporter superfamily.</text>
</comment>
<reference evidence="7 8" key="1">
    <citation type="submission" date="2018-08" db="EMBL/GenBank/DDBJ databases">
        <title>Draft genome sequence of Rhodobacter sphaeroides FY.</title>
        <authorList>
            <person name="Rayyan A."/>
            <person name="Meyer T.E."/>
            <person name="Kyndt J.A."/>
        </authorList>
    </citation>
    <scope>NUCLEOTIDE SEQUENCE [LARGE SCALE GENOMIC DNA]</scope>
    <source>
        <strain evidence="7 8">FY</strain>
    </source>
</reference>
<dbReference type="GO" id="GO:0043190">
    <property type="term" value="C:ATP-binding cassette (ABC) transporter complex"/>
    <property type="evidence" value="ECO:0007669"/>
    <property type="project" value="TreeGrafter"/>
</dbReference>
<evidence type="ECO:0000256" key="4">
    <source>
        <dbReference type="ARBA" id="ARBA00022840"/>
    </source>
</evidence>
<proteinExistence type="inferred from homology"/>
<dbReference type="SUPFAM" id="SSF52540">
    <property type="entry name" value="P-loop containing nucleoside triphosphate hydrolases"/>
    <property type="match status" value="1"/>
</dbReference>
<dbReference type="InterPro" id="IPR017871">
    <property type="entry name" value="ABC_transporter-like_CS"/>
</dbReference>